<evidence type="ECO:0000256" key="3">
    <source>
        <dbReference type="ARBA" id="ARBA00023136"/>
    </source>
</evidence>
<dbReference type="PROSITE" id="PS50850">
    <property type="entry name" value="MFS"/>
    <property type="match status" value="1"/>
</dbReference>
<dbReference type="Gene3D" id="1.20.1250.20">
    <property type="entry name" value="MFS general substrate transporter like domains"/>
    <property type="match status" value="2"/>
</dbReference>
<dbReference type="RefSeq" id="WP_006011363.1">
    <property type="nucleotide sequence ID" value="NZ_AUAV01000012.1"/>
</dbReference>
<proteinExistence type="predicted"/>
<dbReference type="GO" id="GO:0022857">
    <property type="term" value="F:transmembrane transporter activity"/>
    <property type="evidence" value="ECO:0007669"/>
    <property type="project" value="InterPro"/>
</dbReference>
<keyword evidence="1 5" id="KW-0812">Transmembrane</keyword>
<evidence type="ECO:0000256" key="5">
    <source>
        <dbReference type="SAM" id="Phobius"/>
    </source>
</evidence>
<feature type="transmembrane region" description="Helical" evidence="5">
    <location>
        <begin position="236"/>
        <end position="254"/>
    </location>
</feature>
<feature type="transmembrane region" description="Helical" evidence="5">
    <location>
        <begin position="98"/>
        <end position="119"/>
    </location>
</feature>
<feature type="transmembrane region" description="Helical" evidence="5">
    <location>
        <begin position="42"/>
        <end position="61"/>
    </location>
</feature>
<feature type="transmembrane region" description="Helical" evidence="5">
    <location>
        <begin position="197"/>
        <end position="216"/>
    </location>
</feature>
<dbReference type="PANTHER" id="PTHR23521">
    <property type="entry name" value="TRANSPORTER MFS SUPERFAMILY"/>
    <property type="match status" value="1"/>
</dbReference>
<keyword evidence="2 5" id="KW-1133">Transmembrane helix</keyword>
<accession>K6Y832</accession>
<evidence type="ECO:0000259" key="6">
    <source>
        <dbReference type="PROSITE" id="PS50850"/>
    </source>
</evidence>
<name>K6Y832_9ALTE</name>
<evidence type="ECO:0000313" key="8">
    <source>
        <dbReference type="Proteomes" id="UP000006251"/>
    </source>
</evidence>
<dbReference type="PANTHER" id="PTHR23521:SF3">
    <property type="entry name" value="MFS TRANSPORTER"/>
    <property type="match status" value="1"/>
</dbReference>
<feature type="transmembrane region" description="Helical" evidence="5">
    <location>
        <begin position="266"/>
        <end position="288"/>
    </location>
</feature>
<feature type="transmembrane region" description="Helical" evidence="5">
    <location>
        <begin position="158"/>
        <end position="177"/>
    </location>
</feature>
<dbReference type="InterPro" id="IPR047200">
    <property type="entry name" value="MFS_YcaD-like"/>
</dbReference>
<evidence type="ECO:0000313" key="7">
    <source>
        <dbReference type="EMBL" id="GAC28919.1"/>
    </source>
</evidence>
<feature type="compositionally biased region" description="Basic and acidic residues" evidence="4">
    <location>
        <begin position="419"/>
        <end position="433"/>
    </location>
</feature>
<dbReference type="CDD" id="cd17477">
    <property type="entry name" value="MFS_YcaD_like"/>
    <property type="match status" value="1"/>
</dbReference>
<feature type="transmembrane region" description="Helical" evidence="5">
    <location>
        <begin position="362"/>
        <end position="380"/>
    </location>
</feature>
<feature type="transmembrane region" description="Helical" evidence="5">
    <location>
        <begin position="294"/>
        <end position="313"/>
    </location>
</feature>
<feature type="transmembrane region" description="Helical" evidence="5">
    <location>
        <begin position="334"/>
        <end position="356"/>
    </location>
</feature>
<evidence type="ECO:0000256" key="2">
    <source>
        <dbReference type="ARBA" id="ARBA00022989"/>
    </source>
</evidence>
<dbReference type="InterPro" id="IPR011701">
    <property type="entry name" value="MFS"/>
</dbReference>
<dbReference type="SUPFAM" id="SSF103473">
    <property type="entry name" value="MFS general substrate transporter"/>
    <property type="match status" value="1"/>
</dbReference>
<sequence length="433" mass="47534">MRSILVSILALFLGIFLLLMGNSLLSTLLVLRGVSEGFSGQFLGILTSVYFLGAFVATLMASTMIKRMGHIRCFTFCTALLGCSVLAYVLFISPVAWLFIRFFTGFGVFVVYTVVESWLNGQTQDAYRSRVFSIYTFVNLIAIAASQQLLLVDNATSYTLFIIASFLITAAVMPISWTRLQQPHVAVDMPSMSILKVFDAAPVAVTGCLVSGLIMGPFWGLTPLFVSELGYTDKELAAFISLSILGGALIQYPVGRWSDKMDRRRVILFTFILGTLVALSMAICAKYYPGERGLITALSAVFCGLVLAVYPISVVHLVDRIHKDHLVAGSSSLLMIYGLGSFVGPAIAGFALKYMGASALPAYYLSILAIFSLILIMQLVRSRIVERPEDHESRYVAMVRTSANVLPMHPESEEVLDSPEDRRSEDNKIREAN</sequence>
<dbReference type="InterPro" id="IPR036259">
    <property type="entry name" value="MFS_trans_sf"/>
</dbReference>
<keyword evidence="8" id="KW-1185">Reference proteome</keyword>
<gene>
    <name evidence="7" type="ORF">GPAL_2058</name>
</gene>
<evidence type="ECO:0000256" key="4">
    <source>
        <dbReference type="SAM" id="MobiDB-lite"/>
    </source>
</evidence>
<comment type="caution">
    <text evidence="7">The sequence shown here is derived from an EMBL/GenBank/DDBJ whole genome shotgun (WGS) entry which is preliminary data.</text>
</comment>
<dbReference type="AlphaFoldDB" id="K6Y832"/>
<feature type="transmembrane region" description="Helical" evidence="5">
    <location>
        <begin position="131"/>
        <end position="152"/>
    </location>
</feature>
<reference evidence="8" key="1">
    <citation type="journal article" date="2014" name="Environ. Microbiol.">
        <title>Comparative genomics of the marine bacterial genus Glaciecola reveals the high degree of genomic diversity and genomic characteristic for cold adaptation.</title>
        <authorList>
            <person name="Qin Q.L."/>
            <person name="Xie B.B."/>
            <person name="Yu Y."/>
            <person name="Shu Y.L."/>
            <person name="Rong J.C."/>
            <person name="Zhang Y.J."/>
            <person name="Zhao D.L."/>
            <person name="Chen X.L."/>
            <person name="Zhang X.Y."/>
            <person name="Chen B."/>
            <person name="Zhou B.C."/>
            <person name="Zhang Y.Z."/>
        </authorList>
    </citation>
    <scope>NUCLEOTIDE SEQUENCE [LARGE SCALE GENOMIC DNA]</scope>
    <source>
        <strain evidence="8">ACAM 615</strain>
    </source>
</reference>
<dbReference type="InterPro" id="IPR020846">
    <property type="entry name" value="MFS_dom"/>
</dbReference>
<dbReference type="GO" id="GO:0005886">
    <property type="term" value="C:plasma membrane"/>
    <property type="evidence" value="ECO:0007669"/>
    <property type="project" value="TreeGrafter"/>
</dbReference>
<dbReference type="Pfam" id="PF07690">
    <property type="entry name" value="MFS_1"/>
    <property type="match status" value="1"/>
</dbReference>
<dbReference type="STRING" id="1121922.GCA_000428905_02427"/>
<protein>
    <recommendedName>
        <fullName evidence="6">Major facilitator superfamily (MFS) profile domain-containing protein</fullName>
    </recommendedName>
</protein>
<dbReference type="OrthoDB" id="9810614at2"/>
<keyword evidence="3 5" id="KW-0472">Membrane</keyword>
<feature type="transmembrane region" description="Helical" evidence="5">
    <location>
        <begin position="73"/>
        <end position="92"/>
    </location>
</feature>
<dbReference type="EMBL" id="BAEQ01000036">
    <property type="protein sequence ID" value="GAC28919.1"/>
    <property type="molecule type" value="Genomic_DNA"/>
</dbReference>
<evidence type="ECO:0000256" key="1">
    <source>
        <dbReference type="ARBA" id="ARBA00022692"/>
    </source>
</evidence>
<feature type="domain" description="Major facilitator superfamily (MFS) profile" evidence="6">
    <location>
        <begin position="200"/>
        <end position="433"/>
    </location>
</feature>
<dbReference type="Proteomes" id="UP000006251">
    <property type="component" value="Unassembled WGS sequence"/>
</dbReference>
<organism evidence="7 8">
    <name type="scientific">Brumicola pallidula DSM 14239 = ACAM 615</name>
    <dbReference type="NCBI Taxonomy" id="1121922"/>
    <lineage>
        <taxon>Bacteria</taxon>
        <taxon>Pseudomonadati</taxon>
        <taxon>Pseudomonadota</taxon>
        <taxon>Gammaproteobacteria</taxon>
        <taxon>Alteromonadales</taxon>
        <taxon>Alteromonadaceae</taxon>
        <taxon>Brumicola</taxon>
    </lineage>
</organism>
<feature type="region of interest" description="Disordered" evidence="4">
    <location>
        <begin position="410"/>
        <end position="433"/>
    </location>
</feature>